<accession>G2Z385</accession>
<dbReference type="STRING" id="1034807.FBFL15_0041"/>
<sequence length="449" mass="52626">MKICSIHIKGYKQFQDTYIDFTNPETGEPVNKVCFIGKNGTGKTTILRIINEFVDCDYFNIDKFFWKNCLNISFLIKIKINDQFLLVFKNFIFLYNSEIEKCFAEIDGTEDSFKEFISQNKINVANDDIMCKVHDFWKKKDFLHIYAPSESHQNHLINIEDVPQSSVNEALQLFHNFPNYHEVSDQNIQYFWTLLIYLIKKREEEQQLFENKPENLSKTKRELLAEFEKINPKILDKIAILWNKILDKAGLEFDVENANNPIQLTDNLKAYIRLKGTKENIPYSELSTGIRNFIFRVGHIFSLYFNKEVKTGFLLIDEPENSLFPDFLFELIETYQEIVNDKNGENNTQIFMTTHNPIIAAQFEPYERIILDWNENGTVKASKGITPAGDDPNDILERDFKLPNLMGKKGMEFWEKYLALKQALRKSTNEDEKMELSDKITAIGTSYNF</sequence>
<evidence type="ECO:0000313" key="2">
    <source>
        <dbReference type="EMBL" id="CCB68198.1"/>
    </source>
</evidence>
<dbReference type="PANTHER" id="PTHR43581:SF4">
    <property type="entry name" value="ATP_GTP PHOSPHATASE"/>
    <property type="match status" value="1"/>
</dbReference>
<dbReference type="Gene3D" id="3.40.50.300">
    <property type="entry name" value="P-loop containing nucleotide triphosphate hydrolases"/>
    <property type="match status" value="1"/>
</dbReference>
<evidence type="ECO:0000313" key="3">
    <source>
        <dbReference type="Proteomes" id="UP000009186"/>
    </source>
</evidence>
<dbReference type="SUPFAM" id="SSF52540">
    <property type="entry name" value="P-loop containing nucleoside triphosphate hydrolases"/>
    <property type="match status" value="1"/>
</dbReference>
<keyword evidence="3" id="KW-1185">Reference proteome</keyword>
<dbReference type="eggNOG" id="COG1106">
    <property type="taxonomic scope" value="Bacteria"/>
</dbReference>
<gene>
    <name evidence="2" type="ordered locus">FBFL15_0041</name>
</gene>
<evidence type="ECO:0000259" key="1">
    <source>
        <dbReference type="SMART" id="SM00382"/>
    </source>
</evidence>
<dbReference type="PANTHER" id="PTHR43581">
    <property type="entry name" value="ATP/GTP PHOSPHATASE"/>
    <property type="match status" value="1"/>
</dbReference>
<feature type="domain" description="AAA+ ATPase" evidence="1">
    <location>
        <begin position="29"/>
        <end position="378"/>
    </location>
</feature>
<dbReference type="KEGG" id="fbr:FBFL15_0041"/>
<dbReference type="HOGENOM" id="CLU_643636_0_0_10"/>
<protein>
    <recommendedName>
        <fullName evidence="1">AAA+ ATPase domain-containing protein</fullName>
    </recommendedName>
</protein>
<dbReference type="InterPro" id="IPR041685">
    <property type="entry name" value="AAA_GajA/Old/RecF-like"/>
</dbReference>
<dbReference type="Pfam" id="PF13175">
    <property type="entry name" value="AAA_15"/>
    <property type="match status" value="1"/>
</dbReference>
<dbReference type="SMART" id="SM00382">
    <property type="entry name" value="AAA"/>
    <property type="match status" value="1"/>
</dbReference>
<dbReference type="InterPro" id="IPR003593">
    <property type="entry name" value="AAA+_ATPase"/>
</dbReference>
<dbReference type="RefSeq" id="WP_014082678.1">
    <property type="nucleotide sequence ID" value="NC_016001.1"/>
</dbReference>
<name>G2Z385_FLABF</name>
<reference evidence="2 3" key="1">
    <citation type="journal article" date="2011" name="Appl. Environ. Microbiol.">
        <title>Complete genome sequence of the fish pathogen Flavobacterium branchiophilum.</title>
        <authorList>
            <consortium name="1:IP"/>
            <consortium name="Microbial Evolutionary Genomics,F-75015 Paris"/>
            <consortium name="France 2:CNRS"/>
            <consortium name="URA2171"/>
            <consortium name="F-75015 Paris,France 3:Unite de Virologie et Immunologie Mol."/>
            <consortium name="INRA,78352 Jouy en Josas Cedex"/>
            <consortium name="France. 4:Unite de Mathemathique"/>
            <consortium name="Informatique et Genome,INRA"/>
            <consortium name="78352 Jouy en Josas Cedex"/>
            <consortium name="France. 5:CEA/Genoscope"/>
            <consortium name="Evry"/>
            <consortium name="France"/>
            <person name="Touchon M."/>
            <person name="Barbier P."/>
            <person name="Bernardet J.F."/>
            <person name="Loux V."/>
            <person name="Vacherie B."/>
            <person name="Barbe V."/>
            <person name="Rocha E.P."/>
            <person name="Duchaud E."/>
        </authorList>
    </citation>
    <scope>NUCLEOTIDE SEQUENCE [LARGE SCALE GENOMIC DNA]</scope>
    <source>
        <strain evidence="2 3">FL-15</strain>
    </source>
</reference>
<dbReference type="Proteomes" id="UP000009186">
    <property type="component" value="Chromosome"/>
</dbReference>
<dbReference type="AlphaFoldDB" id="G2Z385"/>
<dbReference type="EMBL" id="FQ859183">
    <property type="protein sequence ID" value="CCB68198.1"/>
    <property type="molecule type" value="Genomic_DNA"/>
</dbReference>
<organism evidence="2 3">
    <name type="scientific">Flavobacterium branchiophilum (strain FL-15)</name>
    <dbReference type="NCBI Taxonomy" id="1034807"/>
    <lineage>
        <taxon>Bacteria</taxon>
        <taxon>Pseudomonadati</taxon>
        <taxon>Bacteroidota</taxon>
        <taxon>Flavobacteriia</taxon>
        <taxon>Flavobacteriales</taxon>
        <taxon>Flavobacteriaceae</taxon>
        <taxon>Flavobacterium</taxon>
    </lineage>
</organism>
<proteinExistence type="predicted"/>
<dbReference type="InterPro" id="IPR051396">
    <property type="entry name" value="Bact_Antivir_Def_Nuclease"/>
</dbReference>
<dbReference type="InterPro" id="IPR027417">
    <property type="entry name" value="P-loop_NTPase"/>
</dbReference>